<feature type="region of interest" description="Disordered" evidence="6">
    <location>
        <begin position="215"/>
        <end position="253"/>
    </location>
</feature>
<evidence type="ECO:0000256" key="4">
    <source>
        <dbReference type="ARBA" id="ARBA00023136"/>
    </source>
</evidence>
<accession>A0A6A6UH91</accession>
<comment type="similarity">
    <text evidence="5">Belongs to the SAT4 family.</text>
</comment>
<comment type="subcellular location">
    <subcellularLocation>
        <location evidence="1">Membrane</location>
        <topology evidence="1">Multi-pass membrane protein</topology>
    </subcellularLocation>
</comment>
<keyword evidence="4 7" id="KW-0472">Membrane</keyword>
<feature type="transmembrane region" description="Helical" evidence="7">
    <location>
        <begin position="114"/>
        <end position="134"/>
    </location>
</feature>
<name>A0A6A6UH91_9PEZI</name>
<keyword evidence="2 7" id="KW-0812">Transmembrane</keyword>
<keyword evidence="10" id="KW-1185">Reference proteome</keyword>
<feature type="transmembrane region" description="Helical" evidence="7">
    <location>
        <begin position="146"/>
        <end position="166"/>
    </location>
</feature>
<dbReference type="PANTHER" id="PTHR33048:SF96">
    <property type="entry name" value="INTEGRAL MEMBRANE PROTEIN"/>
    <property type="match status" value="1"/>
</dbReference>
<evidence type="ECO:0000256" key="5">
    <source>
        <dbReference type="ARBA" id="ARBA00038359"/>
    </source>
</evidence>
<organism evidence="9 10">
    <name type="scientific">Microthyrium microscopicum</name>
    <dbReference type="NCBI Taxonomy" id="703497"/>
    <lineage>
        <taxon>Eukaryota</taxon>
        <taxon>Fungi</taxon>
        <taxon>Dikarya</taxon>
        <taxon>Ascomycota</taxon>
        <taxon>Pezizomycotina</taxon>
        <taxon>Dothideomycetes</taxon>
        <taxon>Dothideomycetes incertae sedis</taxon>
        <taxon>Microthyriales</taxon>
        <taxon>Microthyriaceae</taxon>
        <taxon>Microthyrium</taxon>
    </lineage>
</organism>
<dbReference type="Proteomes" id="UP000799302">
    <property type="component" value="Unassembled WGS sequence"/>
</dbReference>
<feature type="transmembrane region" description="Helical" evidence="7">
    <location>
        <begin position="186"/>
        <end position="204"/>
    </location>
</feature>
<keyword evidence="3 7" id="KW-1133">Transmembrane helix</keyword>
<dbReference type="InterPro" id="IPR049326">
    <property type="entry name" value="Rhodopsin_dom_fungi"/>
</dbReference>
<gene>
    <name evidence="9" type="ORF">BT63DRAFT_467628</name>
</gene>
<evidence type="ECO:0000313" key="10">
    <source>
        <dbReference type="Proteomes" id="UP000799302"/>
    </source>
</evidence>
<evidence type="ECO:0000256" key="2">
    <source>
        <dbReference type="ARBA" id="ARBA00022692"/>
    </source>
</evidence>
<dbReference type="InterPro" id="IPR052337">
    <property type="entry name" value="SAT4-like"/>
</dbReference>
<dbReference type="PANTHER" id="PTHR33048">
    <property type="entry name" value="PTH11-LIKE INTEGRAL MEMBRANE PROTEIN (AFU_ORTHOLOGUE AFUA_5G11245)"/>
    <property type="match status" value="1"/>
</dbReference>
<dbReference type="EMBL" id="MU004232">
    <property type="protein sequence ID" value="KAF2671552.1"/>
    <property type="molecule type" value="Genomic_DNA"/>
</dbReference>
<feature type="domain" description="Rhodopsin" evidence="8">
    <location>
        <begin position="5"/>
        <end position="209"/>
    </location>
</feature>
<dbReference type="AlphaFoldDB" id="A0A6A6UH91"/>
<evidence type="ECO:0000256" key="3">
    <source>
        <dbReference type="ARBA" id="ARBA00022989"/>
    </source>
</evidence>
<evidence type="ECO:0000259" key="8">
    <source>
        <dbReference type="Pfam" id="PF20684"/>
    </source>
</evidence>
<dbReference type="OrthoDB" id="3897607at2759"/>
<evidence type="ECO:0000256" key="1">
    <source>
        <dbReference type="ARBA" id="ARBA00004141"/>
    </source>
</evidence>
<evidence type="ECO:0000256" key="6">
    <source>
        <dbReference type="SAM" id="MobiDB-lite"/>
    </source>
</evidence>
<reference evidence="9" key="1">
    <citation type="journal article" date="2020" name="Stud. Mycol.">
        <title>101 Dothideomycetes genomes: a test case for predicting lifestyles and emergence of pathogens.</title>
        <authorList>
            <person name="Haridas S."/>
            <person name="Albert R."/>
            <person name="Binder M."/>
            <person name="Bloem J."/>
            <person name="Labutti K."/>
            <person name="Salamov A."/>
            <person name="Andreopoulos B."/>
            <person name="Baker S."/>
            <person name="Barry K."/>
            <person name="Bills G."/>
            <person name="Bluhm B."/>
            <person name="Cannon C."/>
            <person name="Castanera R."/>
            <person name="Culley D."/>
            <person name="Daum C."/>
            <person name="Ezra D."/>
            <person name="Gonzalez J."/>
            <person name="Henrissat B."/>
            <person name="Kuo A."/>
            <person name="Liang C."/>
            <person name="Lipzen A."/>
            <person name="Lutzoni F."/>
            <person name="Magnuson J."/>
            <person name="Mondo S."/>
            <person name="Nolan M."/>
            <person name="Ohm R."/>
            <person name="Pangilinan J."/>
            <person name="Park H.-J."/>
            <person name="Ramirez L."/>
            <person name="Alfaro M."/>
            <person name="Sun H."/>
            <person name="Tritt A."/>
            <person name="Yoshinaga Y."/>
            <person name="Zwiers L.-H."/>
            <person name="Turgeon B."/>
            <person name="Goodwin S."/>
            <person name="Spatafora J."/>
            <person name="Crous P."/>
            <person name="Grigoriev I."/>
        </authorList>
    </citation>
    <scope>NUCLEOTIDE SEQUENCE</scope>
    <source>
        <strain evidence="9">CBS 115976</strain>
    </source>
</reference>
<sequence>MNGLAHDAFARHVWSVQPQAFARGIRDVFIAENLYVFATCVIKLSFASTLLRISNVKAEIYAIYAVAGLAISITIVYFTTLMINCHPIHFFWTRLLGDTSGHCLDVEVLIKTRYAHGVSVATCDMALAIIPTIMVSRLQMRRKQKVSISILLAIGSIASIATIARIPYIHKMRAQDFLYDNMPICMWTIVEVGVSLIATAAGTFKPLVSSWMSTTNNNSKQTPNGSKLTPNHSRQATQSVVSKAQSSEYQSSV</sequence>
<feature type="transmembrane region" description="Helical" evidence="7">
    <location>
        <begin position="34"/>
        <end position="53"/>
    </location>
</feature>
<feature type="transmembrane region" description="Helical" evidence="7">
    <location>
        <begin position="60"/>
        <end position="83"/>
    </location>
</feature>
<proteinExistence type="inferred from homology"/>
<dbReference type="GO" id="GO:0016020">
    <property type="term" value="C:membrane"/>
    <property type="evidence" value="ECO:0007669"/>
    <property type="project" value="UniProtKB-SubCell"/>
</dbReference>
<protein>
    <recommendedName>
        <fullName evidence="8">Rhodopsin domain-containing protein</fullName>
    </recommendedName>
</protein>
<dbReference type="Pfam" id="PF20684">
    <property type="entry name" value="Fung_rhodopsin"/>
    <property type="match status" value="1"/>
</dbReference>
<evidence type="ECO:0000313" key="9">
    <source>
        <dbReference type="EMBL" id="KAF2671552.1"/>
    </source>
</evidence>
<evidence type="ECO:0000256" key="7">
    <source>
        <dbReference type="SAM" id="Phobius"/>
    </source>
</evidence>